<proteinExistence type="predicted"/>
<evidence type="ECO:0000313" key="1">
    <source>
        <dbReference type="EMBL" id="KAH7833857.1"/>
    </source>
</evidence>
<dbReference type="Proteomes" id="UP000828048">
    <property type="component" value="Chromosome 2"/>
</dbReference>
<comment type="caution">
    <text evidence="1">The sequence shown here is derived from an EMBL/GenBank/DDBJ whole genome shotgun (WGS) entry which is preliminary data.</text>
</comment>
<dbReference type="EMBL" id="CM037152">
    <property type="protein sequence ID" value="KAH7833857.1"/>
    <property type="molecule type" value="Genomic_DNA"/>
</dbReference>
<sequence length="457" mass="49244">MASLLSLPSLLFLLVIITSLLVHSSSTRPHRSVKPRGTMLPGGFRIPLTHVDHGRKLTKSQRVQGWIQRGKYRLEAFNLMATNDPGSNTTSVPGINIQAPVCAGNGEYIMELTIGSPAVPVSVIMDTGSDLIWTQCMPCTQCFQQPTPIFNPAQSSTFQIIPHTSAMCDCENKYVFNCNNGCNDSYVYGGQSSTQGYMAEDTFIFGDSAPINNVGFGCGVDNQGLGLTRGSGIVGLGRGPFSLVSQLGVDQFSYCLPSMGDDTNGTVFFGAQANVNYSTISANYSTPLIQNPYQPSLYYVYVQAITVGRILLPISKDTLALNSHGNGGMILDSGTTLTYLRAKAFYALKTAFISQMQLNVSETPQPGLDLCFDLPATGMTGVVVPKLVLHFLGGFHLVLPTENYVISEPWNGVMCLSIVASGNSLSILGNMAQQNLLVLYDLGKETVSFIPNQCDQF</sequence>
<organism evidence="1 2">
    <name type="scientific">Vaccinium darrowii</name>
    <dbReference type="NCBI Taxonomy" id="229202"/>
    <lineage>
        <taxon>Eukaryota</taxon>
        <taxon>Viridiplantae</taxon>
        <taxon>Streptophyta</taxon>
        <taxon>Embryophyta</taxon>
        <taxon>Tracheophyta</taxon>
        <taxon>Spermatophyta</taxon>
        <taxon>Magnoliopsida</taxon>
        <taxon>eudicotyledons</taxon>
        <taxon>Gunneridae</taxon>
        <taxon>Pentapetalae</taxon>
        <taxon>asterids</taxon>
        <taxon>Ericales</taxon>
        <taxon>Ericaceae</taxon>
        <taxon>Vaccinioideae</taxon>
        <taxon>Vaccinieae</taxon>
        <taxon>Vaccinium</taxon>
    </lineage>
</organism>
<accession>A0ACB7WZL3</accession>
<gene>
    <name evidence="1" type="ORF">Vadar_010486</name>
</gene>
<reference evidence="1 2" key="1">
    <citation type="journal article" date="2021" name="Hortic Res">
        <title>High-quality reference genome and annotation aids understanding of berry development for evergreen blueberry (Vaccinium darrowii).</title>
        <authorList>
            <person name="Yu J."/>
            <person name="Hulse-Kemp A.M."/>
            <person name="Babiker E."/>
            <person name="Staton M."/>
        </authorList>
    </citation>
    <scope>NUCLEOTIDE SEQUENCE [LARGE SCALE GENOMIC DNA]</scope>
    <source>
        <strain evidence="2">cv. NJ 8807/NJ 8810</strain>
        <tissue evidence="1">Young leaf</tissue>
    </source>
</reference>
<name>A0ACB7WZL3_9ERIC</name>
<protein>
    <submittedName>
        <fullName evidence="1">Uncharacterized protein</fullName>
    </submittedName>
</protein>
<keyword evidence="2" id="KW-1185">Reference proteome</keyword>
<evidence type="ECO:0000313" key="2">
    <source>
        <dbReference type="Proteomes" id="UP000828048"/>
    </source>
</evidence>